<evidence type="ECO:0000256" key="1">
    <source>
        <dbReference type="PROSITE-ProRule" id="PRU00175"/>
    </source>
</evidence>
<keyword evidence="1" id="KW-0479">Metal-binding</keyword>
<dbReference type="SMART" id="SM00184">
    <property type="entry name" value="RING"/>
    <property type="match status" value="1"/>
</dbReference>
<dbReference type="PANTHER" id="PTHR46400:SF11">
    <property type="entry name" value="OS04G0571200 PROTEIN"/>
    <property type="match status" value="1"/>
</dbReference>
<protein>
    <submittedName>
        <fullName evidence="4">E3 ubiquitin ligase BIG BROTHER</fullName>
    </submittedName>
</protein>
<proteinExistence type="predicted"/>
<dbReference type="PANTHER" id="PTHR46400">
    <property type="entry name" value="RING/U-BOX SUPERFAMILY PROTEIN"/>
    <property type="match status" value="1"/>
</dbReference>
<keyword evidence="1" id="KW-0862">Zinc</keyword>
<dbReference type="AlphaFoldDB" id="A0A199V8X0"/>
<dbReference type="FunFam" id="3.30.40.10:FF:000226">
    <property type="entry name" value="E3 ubiquitin ligase BIG BROTHER"/>
    <property type="match status" value="1"/>
</dbReference>
<dbReference type="SUPFAM" id="SSF57850">
    <property type="entry name" value="RING/U-box"/>
    <property type="match status" value="1"/>
</dbReference>
<dbReference type="GO" id="GO:0016874">
    <property type="term" value="F:ligase activity"/>
    <property type="evidence" value="ECO:0007669"/>
    <property type="project" value="UniProtKB-KW"/>
</dbReference>
<gene>
    <name evidence="4" type="ORF">ACMD2_09983</name>
</gene>
<dbReference type="InterPro" id="IPR001841">
    <property type="entry name" value="Znf_RING"/>
</dbReference>
<organism evidence="4 5">
    <name type="scientific">Ananas comosus</name>
    <name type="common">Pineapple</name>
    <name type="synonym">Ananas ananas</name>
    <dbReference type="NCBI Taxonomy" id="4615"/>
    <lineage>
        <taxon>Eukaryota</taxon>
        <taxon>Viridiplantae</taxon>
        <taxon>Streptophyta</taxon>
        <taxon>Embryophyta</taxon>
        <taxon>Tracheophyta</taxon>
        <taxon>Spermatophyta</taxon>
        <taxon>Magnoliopsida</taxon>
        <taxon>Liliopsida</taxon>
        <taxon>Poales</taxon>
        <taxon>Bromeliaceae</taxon>
        <taxon>Bromelioideae</taxon>
        <taxon>Ananas</taxon>
    </lineage>
</organism>
<dbReference type="PROSITE" id="PS50089">
    <property type="entry name" value="ZF_RING_2"/>
    <property type="match status" value="1"/>
</dbReference>
<dbReference type="GO" id="GO:0016567">
    <property type="term" value="P:protein ubiquitination"/>
    <property type="evidence" value="ECO:0007669"/>
    <property type="project" value="InterPro"/>
</dbReference>
<dbReference type="GO" id="GO:0046621">
    <property type="term" value="P:negative regulation of organ growth"/>
    <property type="evidence" value="ECO:0007669"/>
    <property type="project" value="InterPro"/>
</dbReference>
<feature type="domain" description="RING-type" evidence="3">
    <location>
        <begin position="248"/>
        <end position="289"/>
    </location>
</feature>
<dbReference type="InterPro" id="IPR033276">
    <property type="entry name" value="BB"/>
</dbReference>
<keyword evidence="1" id="KW-0863">Zinc-finger</keyword>
<keyword evidence="4" id="KW-0436">Ligase</keyword>
<name>A0A199V8X0_ANACO</name>
<dbReference type="Proteomes" id="UP000092600">
    <property type="component" value="Unassembled WGS sequence"/>
</dbReference>
<accession>A0A199V8X0</accession>
<sequence>MRNALLPNTCLGYGRRVEGVVEATNPPISSRINCFSEVRIEPYREKVEKMEVEFVTKGKQQVAVHYVNAPDCGVVEENFGGYFHDHDDISLAEVLQDQEIVYQSLQRNVQCSSSRSSSNHDHGQSSSKLVCSDFQLAADEALARELEELENQLSATSFGDIRTQAVNHGTNPKPSSASISGRTSASPSAQVAREDDVDPDIMSYEELQQLGEAIGTQSRGLSEELISYLPSSTYKTGIFSKRDKHEECVICYMAYKNKDKLITLPCKHQYHKACATKWLKINKVCPICNEEVFGS</sequence>
<dbReference type="Gene3D" id="3.30.40.10">
    <property type="entry name" value="Zinc/RING finger domain, C3HC4 (zinc finger)"/>
    <property type="match status" value="1"/>
</dbReference>
<dbReference type="GO" id="GO:0031624">
    <property type="term" value="F:ubiquitin conjugating enzyme binding"/>
    <property type="evidence" value="ECO:0007669"/>
    <property type="project" value="TreeGrafter"/>
</dbReference>
<evidence type="ECO:0000313" key="5">
    <source>
        <dbReference type="Proteomes" id="UP000092600"/>
    </source>
</evidence>
<feature type="region of interest" description="Disordered" evidence="2">
    <location>
        <begin position="164"/>
        <end position="196"/>
    </location>
</feature>
<dbReference type="Pfam" id="PF13639">
    <property type="entry name" value="zf-RING_2"/>
    <property type="match status" value="1"/>
</dbReference>
<evidence type="ECO:0000313" key="4">
    <source>
        <dbReference type="EMBL" id="OAY73326.1"/>
    </source>
</evidence>
<dbReference type="EMBL" id="LSRQ01002765">
    <property type="protein sequence ID" value="OAY73326.1"/>
    <property type="molecule type" value="Genomic_DNA"/>
</dbReference>
<reference evidence="4 5" key="1">
    <citation type="journal article" date="2016" name="DNA Res.">
        <title>The draft genome of MD-2 pineapple using hybrid error correction of long reads.</title>
        <authorList>
            <person name="Redwan R.M."/>
            <person name="Saidin A."/>
            <person name="Kumar S.V."/>
        </authorList>
    </citation>
    <scope>NUCLEOTIDE SEQUENCE [LARGE SCALE GENOMIC DNA]</scope>
    <source>
        <strain evidence="5">cv. MD2</strain>
        <tissue evidence="4">Leaf</tissue>
    </source>
</reference>
<dbReference type="GO" id="GO:0004842">
    <property type="term" value="F:ubiquitin-protein transferase activity"/>
    <property type="evidence" value="ECO:0007669"/>
    <property type="project" value="InterPro"/>
</dbReference>
<feature type="compositionally biased region" description="Low complexity" evidence="2">
    <location>
        <begin position="175"/>
        <end position="189"/>
    </location>
</feature>
<feature type="compositionally biased region" description="Polar residues" evidence="2">
    <location>
        <begin position="164"/>
        <end position="174"/>
    </location>
</feature>
<dbReference type="InterPro" id="IPR013083">
    <property type="entry name" value="Znf_RING/FYVE/PHD"/>
</dbReference>
<dbReference type="GO" id="GO:0008270">
    <property type="term" value="F:zinc ion binding"/>
    <property type="evidence" value="ECO:0007669"/>
    <property type="project" value="UniProtKB-KW"/>
</dbReference>
<evidence type="ECO:0000259" key="3">
    <source>
        <dbReference type="PROSITE" id="PS50089"/>
    </source>
</evidence>
<comment type="caution">
    <text evidence="4">The sequence shown here is derived from an EMBL/GenBank/DDBJ whole genome shotgun (WGS) entry which is preliminary data.</text>
</comment>
<evidence type="ECO:0000256" key="2">
    <source>
        <dbReference type="SAM" id="MobiDB-lite"/>
    </source>
</evidence>